<dbReference type="eggNOG" id="COG1073">
    <property type="taxonomic scope" value="Bacteria"/>
</dbReference>
<keyword evidence="2" id="KW-1185">Reference proteome</keyword>
<reference evidence="1 2" key="1">
    <citation type="journal article" date="2014" name="BMC Genomics">
        <title>Architecture and functions of a multipartite genome of the methylotrophic bacterium Paracoccus aminophilus JCM 7686, containing primary and secondary chromids.</title>
        <authorList>
            <person name="Dziewit L."/>
            <person name="Czarnecki J."/>
            <person name="Wibberg D."/>
            <person name="Radlinska M."/>
            <person name="Mrozek P."/>
            <person name="Szymczak M."/>
            <person name="Schluter A."/>
            <person name="Puhler A."/>
            <person name="Bartosik D."/>
        </authorList>
    </citation>
    <scope>NUCLEOTIDE SEQUENCE [LARGE SCALE GENOMIC DNA]</scope>
    <source>
        <strain evidence="1">JCM 7686</strain>
    </source>
</reference>
<dbReference type="HOGENOM" id="CLU_655271_0_0_5"/>
<proteinExistence type="predicted"/>
<dbReference type="InterPro" id="IPR029058">
    <property type="entry name" value="AB_hydrolase_fold"/>
</dbReference>
<evidence type="ECO:0000313" key="1">
    <source>
        <dbReference type="EMBL" id="AGT09069.1"/>
    </source>
</evidence>
<protein>
    <submittedName>
        <fullName evidence="1">Uncharacterized protein</fullName>
    </submittedName>
</protein>
<dbReference type="STRING" id="1367847.JCM7686_1968"/>
<accession>S5XP38</accession>
<dbReference type="KEGG" id="pami:JCM7686_1968"/>
<evidence type="ECO:0000313" key="2">
    <source>
        <dbReference type="Proteomes" id="UP000015480"/>
    </source>
</evidence>
<dbReference type="PATRIC" id="fig|1367847.3.peg.1961"/>
<dbReference type="Proteomes" id="UP000015480">
    <property type="component" value="Chromosome"/>
</dbReference>
<organism evidence="1 2">
    <name type="scientific">Paracoccus aminophilus JCM 7686</name>
    <dbReference type="NCBI Taxonomy" id="1367847"/>
    <lineage>
        <taxon>Bacteria</taxon>
        <taxon>Pseudomonadati</taxon>
        <taxon>Pseudomonadota</taxon>
        <taxon>Alphaproteobacteria</taxon>
        <taxon>Rhodobacterales</taxon>
        <taxon>Paracoccaceae</taxon>
        <taxon>Paracoccus</taxon>
    </lineage>
</organism>
<dbReference type="AlphaFoldDB" id="S5XP38"/>
<gene>
    <name evidence="1" type="ORF">JCM7686_1968</name>
</gene>
<sequence length="419" mass="47494">MVATDGGIGKTARVSMHFTDIEQGDRGIAYLDQRLTAVMNRRSRSRTLLVTFGDMMALASGDRAWGEDLGLKHDMDVLSFMAGSRNWYPAISMMKALDLLSRALHQYDERICYGGSMGGYAALKYSSRIGADRVVAYMPQFSIDSRDVNDSRYSRHFNQAENADMAISPQDVSGAVVLVSDPGFLPDERHIERIVTEVARPVERIKVRNAEHSVTGIMAGSEMFRRILNVAAGQASAQSLAIAIREKRRNHPLAVRIFLRKLIERHPDWLAKRISIDRRRYDLKWTQLFRIFFHTQMMRNDRLWRRAERLIVRSLRARLGLSDCGDSFYLMSHHGTILCAAEDGKMFTATVSDVIADEVRPIHFSKEASGDNFYGGCRVVLHRHGVAFVKGDQYLTAERTGNKEFSAKEIGFWQMFGLC</sequence>
<dbReference type="EMBL" id="CP006650">
    <property type="protein sequence ID" value="AGT09069.1"/>
    <property type="molecule type" value="Genomic_DNA"/>
</dbReference>
<name>S5XP38_PARAH</name>
<dbReference type="SUPFAM" id="SSF53474">
    <property type="entry name" value="alpha/beta-Hydrolases"/>
    <property type="match status" value="1"/>
</dbReference>